<gene>
    <name evidence="2" type="ORF">CDAR_263751</name>
</gene>
<evidence type="ECO:0000313" key="2">
    <source>
        <dbReference type="EMBL" id="GIY25719.1"/>
    </source>
</evidence>
<name>A0AAV4RYE3_9ARAC</name>
<evidence type="ECO:0000256" key="1">
    <source>
        <dbReference type="SAM" id="MobiDB-lite"/>
    </source>
</evidence>
<feature type="region of interest" description="Disordered" evidence="1">
    <location>
        <begin position="1"/>
        <end position="20"/>
    </location>
</feature>
<evidence type="ECO:0000313" key="3">
    <source>
        <dbReference type="Proteomes" id="UP001054837"/>
    </source>
</evidence>
<proteinExistence type="predicted"/>
<keyword evidence="3" id="KW-1185">Reference proteome</keyword>
<accession>A0AAV4RYE3</accession>
<dbReference type="Proteomes" id="UP001054837">
    <property type="component" value="Unassembled WGS sequence"/>
</dbReference>
<comment type="caution">
    <text evidence="2">The sequence shown here is derived from an EMBL/GenBank/DDBJ whole genome shotgun (WGS) entry which is preliminary data.</text>
</comment>
<reference evidence="2 3" key="1">
    <citation type="submission" date="2021-06" db="EMBL/GenBank/DDBJ databases">
        <title>Caerostris darwini draft genome.</title>
        <authorList>
            <person name="Kono N."/>
            <person name="Arakawa K."/>
        </authorList>
    </citation>
    <scope>NUCLEOTIDE SEQUENCE [LARGE SCALE GENOMIC DNA]</scope>
</reference>
<dbReference type="AlphaFoldDB" id="A0AAV4RYE3"/>
<sequence>MEVDEEGCADATGKSPPKGSLEVPVIPVNVSMMTTAATNKDMTLTAVPIITNKALHCQHILQAEKDASYQKTRYDAALGFVNVANIICDQDLLDKMTAAKLTKDALTKAGTEYKAALQRCVASHLIASYLHCGRSRNHNMEDLLKHKRIVKDRSMVAALLLTTPRPVPKSSSDDLAPTHHSQKIRIQSRGRTVSATPRMLHIEQASSPE</sequence>
<organism evidence="2 3">
    <name type="scientific">Caerostris darwini</name>
    <dbReference type="NCBI Taxonomy" id="1538125"/>
    <lineage>
        <taxon>Eukaryota</taxon>
        <taxon>Metazoa</taxon>
        <taxon>Ecdysozoa</taxon>
        <taxon>Arthropoda</taxon>
        <taxon>Chelicerata</taxon>
        <taxon>Arachnida</taxon>
        <taxon>Araneae</taxon>
        <taxon>Araneomorphae</taxon>
        <taxon>Entelegynae</taxon>
        <taxon>Araneoidea</taxon>
        <taxon>Araneidae</taxon>
        <taxon>Caerostris</taxon>
    </lineage>
</organism>
<dbReference type="EMBL" id="BPLQ01006841">
    <property type="protein sequence ID" value="GIY25719.1"/>
    <property type="molecule type" value="Genomic_DNA"/>
</dbReference>
<feature type="region of interest" description="Disordered" evidence="1">
    <location>
        <begin position="164"/>
        <end position="209"/>
    </location>
</feature>
<protein>
    <submittedName>
        <fullName evidence="2">Uncharacterized protein</fullName>
    </submittedName>
</protein>